<accession>D8PM16</accession>
<dbReference type="GO" id="GO:0008270">
    <property type="term" value="F:zinc ion binding"/>
    <property type="evidence" value="ECO:0007669"/>
    <property type="project" value="UniProtKB-KW"/>
</dbReference>
<organism evidence="5">
    <name type="scientific">Schizophyllum commune (strain H4-8 / FGSC 9210)</name>
    <name type="common">Split gill fungus</name>
    <dbReference type="NCBI Taxonomy" id="578458"/>
    <lineage>
        <taxon>Eukaryota</taxon>
        <taxon>Fungi</taxon>
        <taxon>Dikarya</taxon>
        <taxon>Basidiomycota</taxon>
        <taxon>Agaricomycotina</taxon>
        <taxon>Agaricomycetes</taxon>
        <taxon>Agaricomycetidae</taxon>
        <taxon>Agaricales</taxon>
        <taxon>Schizophyllaceae</taxon>
        <taxon>Schizophyllum</taxon>
    </lineage>
</organism>
<evidence type="ECO:0000313" key="5">
    <source>
        <dbReference type="Proteomes" id="UP000007431"/>
    </source>
</evidence>
<dbReference type="Proteomes" id="UP000007431">
    <property type="component" value="Unassembled WGS sequence"/>
</dbReference>
<dbReference type="HOGENOM" id="CLU_906596_0_0_1"/>
<dbReference type="InterPro" id="IPR036236">
    <property type="entry name" value="Znf_C2H2_sf"/>
</dbReference>
<dbReference type="GeneID" id="9588997"/>
<evidence type="ECO:0000313" key="4">
    <source>
        <dbReference type="EMBL" id="EFJ02083.1"/>
    </source>
</evidence>
<dbReference type="Gene3D" id="3.30.160.60">
    <property type="entry name" value="Classic Zinc Finger"/>
    <property type="match status" value="1"/>
</dbReference>
<gene>
    <name evidence="4" type="ORF">SCHCODRAFT_80572</name>
</gene>
<proteinExistence type="predicted"/>
<feature type="region of interest" description="Disordered" evidence="2">
    <location>
        <begin position="105"/>
        <end position="165"/>
    </location>
</feature>
<feature type="domain" description="C2H2-type" evidence="3">
    <location>
        <begin position="37"/>
        <end position="69"/>
    </location>
</feature>
<dbReference type="SUPFAM" id="SSF57667">
    <property type="entry name" value="beta-beta-alpha zinc fingers"/>
    <property type="match status" value="1"/>
</dbReference>
<dbReference type="KEGG" id="scm:SCHCO_02613662"/>
<dbReference type="OrthoDB" id="8922241at2759"/>
<evidence type="ECO:0000256" key="2">
    <source>
        <dbReference type="SAM" id="MobiDB-lite"/>
    </source>
</evidence>
<dbReference type="PROSITE" id="PS00028">
    <property type="entry name" value="ZINC_FINGER_C2H2_1"/>
    <property type="match status" value="1"/>
</dbReference>
<dbReference type="RefSeq" id="XP_003036985.1">
    <property type="nucleotide sequence ID" value="XM_003036939.1"/>
</dbReference>
<feature type="region of interest" description="Disordered" evidence="2">
    <location>
        <begin position="253"/>
        <end position="282"/>
    </location>
</feature>
<keyword evidence="1" id="KW-0863">Zinc-finger</keyword>
<feature type="domain" description="C2H2-type" evidence="3">
    <location>
        <begin position="69"/>
        <end position="92"/>
    </location>
</feature>
<dbReference type="Pfam" id="PF00096">
    <property type="entry name" value="zf-C2H2"/>
    <property type="match status" value="1"/>
</dbReference>
<dbReference type="InParanoid" id="D8PM16"/>
<dbReference type="AlphaFoldDB" id="D8PM16"/>
<dbReference type="VEuPathDB" id="FungiDB:SCHCODRAFT_02613662"/>
<dbReference type="eggNOG" id="ENOG502RBSB">
    <property type="taxonomic scope" value="Eukaryota"/>
</dbReference>
<evidence type="ECO:0000259" key="3">
    <source>
        <dbReference type="PROSITE" id="PS50157"/>
    </source>
</evidence>
<keyword evidence="5" id="KW-1185">Reference proteome</keyword>
<feature type="compositionally biased region" description="Polar residues" evidence="2">
    <location>
        <begin position="253"/>
        <end position="262"/>
    </location>
</feature>
<protein>
    <recommendedName>
        <fullName evidence="3">C2H2-type domain-containing protein</fullName>
    </recommendedName>
</protein>
<dbReference type="EMBL" id="GL377302">
    <property type="protein sequence ID" value="EFJ02083.1"/>
    <property type="molecule type" value="Genomic_DNA"/>
</dbReference>
<feature type="region of interest" description="Disordered" evidence="2">
    <location>
        <begin position="50"/>
        <end position="70"/>
    </location>
</feature>
<keyword evidence="1" id="KW-0479">Metal-binding</keyword>
<feature type="compositionally biased region" description="Acidic residues" evidence="2">
    <location>
        <begin position="263"/>
        <end position="272"/>
    </location>
</feature>
<evidence type="ECO:0000256" key="1">
    <source>
        <dbReference type="PROSITE-ProRule" id="PRU00042"/>
    </source>
</evidence>
<keyword evidence="1" id="KW-0862">Zinc</keyword>
<dbReference type="PROSITE" id="PS50157">
    <property type="entry name" value="ZINC_FINGER_C2H2_2"/>
    <property type="match status" value="2"/>
</dbReference>
<name>D8PM16_SCHCM</name>
<sequence>MGKSTGSPTQGAGNSKKAAALGGYYRHRSPPPGLNYWPCKLDGCKKQFQREADLRRHQRTSRTHSKAEHMCPQCEATFTRPDACRRHQRSKHGTVSEPLIAHVGAGANEEDDPSAEGSPSVDMDGMSDNEEVRDEAAADALSDVDDESDSAMSEDAPLSEEESASAVVAVAPEAPYGSHDTIYGRSADDETYGAIPASPSHASSRWYSTNPLESFAVGEAKPVYYPSPYYRITAPSWHCGPFSIDRYICHPTSNARNSPDENTSSDEEEQDEKDTSHSGVSFVRPAVDAHYYSTLTLTSHTKAAASS</sequence>
<dbReference type="SMART" id="SM00355">
    <property type="entry name" value="ZnF_C2H2"/>
    <property type="match status" value="2"/>
</dbReference>
<reference evidence="4 5" key="1">
    <citation type="journal article" date="2010" name="Nat. Biotechnol.">
        <title>Genome sequence of the model mushroom Schizophyllum commune.</title>
        <authorList>
            <person name="Ohm R.A."/>
            <person name="de Jong J.F."/>
            <person name="Lugones L.G."/>
            <person name="Aerts A."/>
            <person name="Kothe E."/>
            <person name="Stajich J.E."/>
            <person name="de Vries R.P."/>
            <person name="Record E."/>
            <person name="Levasseur A."/>
            <person name="Baker S.E."/>
            <person name="Bartholomew K.A."/>
            <person name="Coutinho P.M."/>
            <person name="Erdmann S."/>
            <person name="Fowler T.J."/>
            <person name="Gathman A.C."/>
            <person name="Lombard V."/>
            <person name="Henrissat B."/>
            <person name="Knabe N."/>
            <person name="Kuees U."/>
            <person name="Lilly W.W."/>
            <person name="Lindquist E."/>
            <person name="Lucas S."/>
            <person name="Magnuson J.K."/>
            <person name="Piumi F."/>
            <person name="Raudaskoski M."/>
            <person name="Salamov A."/>
            <person name="Schmutz J."/>
            <person name="Schwarze F.W.M.R."/>
            <person name="vanKuyk P.A."/>
            <person name="Horton J.S."/>
            <person name="Grigoriev I.V."/>
            <person name="Woesten H.A.B."/>
        </authorList>
    </citation>
    <scope>NUCLEOTIDE SEQUENCE [LARGE SCALE GENOMIC DNA]</scope>
    <source>
        <strain evidence="5">H4-8 / FGSC 9210</strain>
    </source>
</reference>
<dbReference type="InterPro" id="IPR013087">
    <property type="entry name" value="Znf_C2H2_type"/>
</dbReference>